<evidence type="ECO:0000256" key="4">
    <source>
        <dbReference type="ARBA" id="ARBA00023136"/>
    </source>
</evidence>
<evidence type="ECO:0000256" key="3">
    <source>
        <dbReference type="ARBA" id="ARBA00022989"/>
    </source>
</evidence>
<keyword evidence="4 5" id="KW-0472">Membrane</keyword>
<protein>
    <recommendedName>
        <fullName evidence="6">DUF202 domain-containing protein</fullName>
    </recommendedName>
</protein>
<organism evidence="7 8">
    <name type="scientific">Microbispora siamensis</name>
    <dbReference type="NCBI Taxonomy" id="564413"/>
    <lineage>
        <taxon>Bacteria</taxon>
        <taxon>Bacillati</taxon>
        <taxon>Actinomycetota</taxon>
        <taxon>Actinomycetes</taxon>
        <taxon>Streptosporangiales</taxon>
        <taxon>Streptosporangiaceae</taxon>
        <taxon>Microbispora</taxon>
    </lineage>
</organism>
<proteinExistence type="predicted"/>
<keyword evidence="2 5" id="KW-0812">Transmembrane</keyword>
<sequence>MSEKPGGEPRPGLHSERTRLAWVRTAVTMSGSAVGAAGMMVRHDLPGLAVPFAAAALAGAVLLLRTGRRHRALERTLRHGRPLDHRPDALVAWAGALAVAAAALVAVVAITT</sequence>
<gene>
    <name evidence="7" type="ORF">Msi02_13380</name>
</gene>
<dbReference type="EMBL" id="BOOF01000005">
    <property type="protein sequence ID" value="GIH60521.1"/>
    <property type="molecule type" value="Genomic_DNA"/>
</dbReference>
<dbReference type="Proteomes" id="UP000660454">
    <property type="component" value="Unassembled WGS sequence"/>
</dbReference>
<name>A0ABQ4GGH9_9ACTN</name>
<accession>A0ABQ4GGH9</accession>
<evidence type="ECO:0000256" key="2">
    <source>
        <dbReference type="ARBA" id="ARBA00022692"/>
    </source>
</evidence>
<feature type="transmembrane region" description="Helical" evidence="5">
    <location>
        <begin position="88"/>
        <end position="110"/>
    </location>
</feature>
<reference evidence="7 8" key="1">
    <citation type="submission" date="2021-01" db="EMBL/GenBank/DDBJ databases">
        <title>Whole genome shotgun sequence of Microbispora siamensis NBRC 104113.</title>
        <authorList>
            <person name="Komaki H."/>
            <person name="Tamura T."/>
        </authorList>
    </citation>
    <scope>NUCLEOTIDE SEQUENCE [LARGE SCALE GENOMIC DNA]</scope>
    <source>
        <strain evidence="7 8">NBRC 104113</strain>
    </source>
</reference>
<feature type="domain" description="DUF202" evidence="6">
    <location>
        <begin position="10"/>
        <end position="73"/>
    </location>
</feature>
<evidence type="ECO:0000256" key="5">
    <source>
        <dbReference type="SAM" id="Phobius"/>
    </source>
</evidence>
<feature type="transmembrane region" description="Helical" evidence="5">
    <location>
        <begin position="21"/>
        <end position="41"/>
    </location>
</feature>
<evidence type="ECO:0000313" key="8">
    <source>
        <dbReference type="Proteomes" id="UP000660454"/>
    </source>
</evidence>
<dbReference type="InterPro" id="IPR003807">
    <property type="entry name" value="DUF202"/>
</dbReference>
<dbReference type="Pfam" id="PF02656">
    <property type="entry name" value="DUF202"/>
    <property type="match status" value="1"/>
</dbReference>
<comment type="caution">
    <text evidence="7">The sequence shown here is derived from an EMBL/GenBank/DDBJ whole genome shotgun (WGS) entry which is preliminary data.</text>
</comment>
<comment type="subcellular location">
    <subcellularLocation>
        <location evidence="1">Endomembrane system</location>
        <topology evidence="1">Multi-pass membrane protein</topology>
    </subcellularLocation>
</comment>
<keyword evidence="3 5" id="KW-1133">Transmembrane helix</keyword>
<feature type="transmembrane region" description="Helical" evidence="5">
    <location>
        <begin position="47"/>
        <end position="67"/>
    </location>
</feature>
<evidence type="ECO:0000256" key="1">
    <source>
        <dbReference type="ARBA" id="ARBA00004127"/>
    </source>
</evidence>
<evidence type="ECO:0000313" key="7">
    <source>
        <dbReference type="EMBL" id="GIH60521.1"/>
    </source>
</evidence>
<keyword evidence="8" id="KW-1185">Reference proteome</keyword>
<dbReference type="RefSeq" id="WP_204047544.1">
    <property type="nucleotide sequence ID" value="NZ_BOOF01000005.1"/>
</dbReference>
<evidence type="ECO:0000259" key="6">
    <source>
        <dbReference type="Pfam" id="PF02656"/>
    </source>
</evidence>